<evidence type="ECO:0000313" key="2">
    <source>
        <dbReference type="Proteomes" id="UP000183810"/>
    </source>
</evidence>
<protein>
    <recommendedName>
        <fullName evidence="3">Phytanoyl-CoA dioxygenase</fullName>
    </recommendedName>
</protein>
<dbReference type="RefSeq" id="WP_240505472.1">
    <property type="nucleotide sequence ID" value="NZ_CP018082.1"/>
</dbReference>
<dbReference type="GO" id="GO:0005506">
    <property type="term" value="F:iron ion binding"/>
    <property type="evidence" value="ECO:0007669"/>
    <property type="project" value="UniProtKB-ARBA"/>
</dbReference>
<evidence type="ECO:0008006" key="3">
    <source>
        <dbReference type="Google" id="ProtNLM"/>
    </source>
</evidence>
<reference evidence="1" key="1">
    <citation type="submission" date="2016-11" db="EMBL/GenBank/DDBJ databases">
        <authorList>
            <person name="Jaros S."/>
            <person name="Januszkiewicz K."/>
            <person name="Wedrychowicz H."/>
        </authorList>
    </citation>
    <scope>NUCLEOTIDE SEQUENCE [LARGE SCALE GENOMIC DNA]</scope>
    <source>
        <strain evidence="1">Y48</strain>
    </source>
</reference>
<dbReference type="PANTHER" id="PTHR20883">
    <property type="entry name" value="PHYTANOYL-COA DIOXYGENASE DOMAIN CONTAINING 1"/>
    <property type="match status" value="1"/>
</dbReference>
<dbReference type="PANTHER" id="PTHR20883:SF48">
    <property type="entry name" value="ECTOINE DIOXYGENASE"/>
    <property type="match status" value="1"/>
</dbReference>
<dbReference type="KEGG" id="nsl:BOX37_28035"/>
<keyword evidence="2" id="KW-1185">Reference proteome</keyword>
<dbReference type="Pfam" id="PF05721">
    <property type="entry name" value="PhyH"/>
    <property type="match status" value="1"/>
</dbReference>
<dbReference type="InterPro" id="IPR008775">
    <property type="entry name" value="Phytyl_CoA_dOase-like"/>
</dbReference>
<dbReference type="SUPFAM" id="SSF51197">
    <property type="entry name" value="Clavaminate synthase-like"/>
    <property type="match status" value="1"/>
</dbReference>
<accession>A0A1J0VYQ6</accession>
<name>A0A1J0VYQ6_9NOCA</name>
<dbReference type="AlphaFoldDB" id="A0A1J0VYQ6"/>
<dbReference type="EMBL" id="CP018082">
    <property type="protein sequence ID" value="APE37141.1"/>
    <property type="molecule type" value="Genomic_DNA"/>
</dbReference>
<evidence type="ECO:0000313" key="1">
    <source>
        <dbReference type="EMBL" id="APE37141.1"/>
    </source>
</evidence>
<organism evidence="1 2">
    <name type="scientific">Nocardia mangyaensis</name>
    <dbReference type="NCBI Taxonomy" id="2213200"/>
    <lineage>
        <taxon>Bacteria</taxon>
        <taxon>Bacillati</taxon>
        <taxon>Actinomycetota</taxon>
        <taxon>Actinomycetes</taxon>
        <taxon>Mycobacteriales</taxon>
        <taxon>Nocardiaceae</taxon>
        <taxon>Nocardia</taxon>
    </lineage>
</organism>
<dbReference type="Gene3D" id="2.60.120.620">
    <property type="entry name" value="q2cbj1_9rhob like domain"/>
    <property type="match status" value="1"/>
</dbReference>
<dbReference type="GO" id="GO:0016706">
    <property type="term" value="F:2-oxoglutarate-dependent dioxygenase activity"/>
    <property type="evidence" value="ECO:0007669"/>
    <property type="project" value="UniProtKB-ARBA"/>
</dbReference>
<proteinExistence type="predicted"/>
<sequence>MHQQLTDHGLLSHALELEALGYTVIPDALEPDLRSELTEQLLACAAADDAPVDTESGGCHRDRTQEVPLLLSRGGAPFQELVLGTRTLLLITYLLGAQRQLSSVTGYVKGPGLCALGIHSDTAYVPDPLPPYAQIANINYCLTDYTEANGCLSIVPGSHRFCHRPREGQGTRDAIPVLAPAGAAIIFHGNTWHGAYPRTEPGVRLTISTLFARMYMRPQEDYARVFTADEIKTMAPQLAELIGASPATGWADLPEFDDITTRRRTRAPSYYLTRAQHG</sequence>
<gene>
    <name evidence="1" type="ORF">BOX37_28035</name>
</gene>
<dbReference type="Proteomes" id="UP000183810">
    <property type="component" value="Chromosome"/>
</dbReference>